<accession>A0ACD0P0G7</accession>
<name>A0ACD0P0G7_9BASI</name>
<keyword evidence="2" id="KW-1185">Reference proteome</keyword>
<gene>
    <name evidence="1" type="ORF">IE53DRAFT_328344</name>
</gene>
<dbReference type="EMBL" id="KZ819838">
    <property type="protein sequence ID" value="PWN51501.1"/>
    <property type="molecule type" value="Genomic_DNA"/>
</dbReference>
<protein>
    <submittedName>
        <fullName evidence="1">Uncharacterized protein</fullName>
    </submittedName>
</protein>
<evidence type="ECO:0000313" key="1">
    <source>
        <dbReference type="EMBL" id="PWN51501.1"/>
    </source>
</evidence>
<reference evidence="1 2" key="1">
    <citation type="journal article" date="2018" name="Mol. Biol. Evol.">
        <title>Broad Genomic Sampling Reveals a Smut Pathogenic Ancestry of the Fungal Clade Ustilaginomycotina.</title>
        <authorList>
            <person name="Kijpornyongpan T."/>
            <person name="Mondo S.J."/>
            <person name="Barry K."/>
            <person name="Sandor L."/>
            <person name="Lee J."/>
            <person name="Lipzen A."/>
            <person name="Pangilinan J."/>
            <person name="LaButti K."/>
            <person name="Hainaut M."/>
            <person name="Henrissat B."/>
            <person name="Grigoriev I.V."/>
            <person name="Spatafora J.W."/>
            <person name="Aime M.C."/>
        </authorList>
    </citation>
    <scope>NUCLEOTIDE SEQUENCE [LARGE SCALE GENOMIC DNA]</scope>
    <source>
        <strain evidence="1 2">SA 807</strain>
    </source>
</reference>
<dbReference type="Proteomes" id="UP000245626">
    <property type="component" value="Unassembled WGS sequence"/>
</dbReference>
<sequence>MTRYTKMEKRKPSYLAATKSFSSPPSPEPRPSTSSNSDAPTGHRPQKRGREERTQDPHQPPVPENASESEQGQAQGQGQGQGQEQEQEQPLSKEKLLKKAKLMRLKSKKAKDETSKKRFSQKARELENKASAMQGAAKEEDRNKRVKSEKGDGLSALSGEKAPENPWKAMEKERRIKDEARKEERREKRAKERESQTRCYACRGLGHTAKDCPEKLDSMSSSLNAETDPDLKAIGFGEGKIATALIGRETVGICFRCGSTQHNLSKCRRPAPTVGSDLPFAICYICGQKGHLASKCPDNKGRGVYPNGGNCKICQEVDHLAKDCPMGLRKQPGVVADYVGSTKDLDGTDQKLGADDDHFHQLARKRVDVENQRLNTRSSPLASAAVKSSILNQQTKKTVSF</sequence>
<evidence type="ECO:0000313" key="2">
    <source>
        <dbReference type="Proteomes" id="UP000245626"/>
    </source>
</evidence>
<proteinExistence type="predicted"/>
<organism evidence="1 2">
    <name type="scientific">Violaceomyces palustris</name>
    <dbReference type="NCBI Taxonomy" id="1673888"/>
    <lineage>
        <taxon>Eukaryota</taxon>
        <taxon>Fungi</taxon>
        <taxon>Dikarya</taxon>
        <taxon>Basidiomycota</taxon>
        <taxon>Ustilaginomycotina</taxon>
        <taxon>Ustilaginomycetes</taxon>
        <taxon>Violaceomycetales</taxon>
        <taxon>Violaceomycetaceae</taxon>
        <taxon>Violaceomyces</taxon>
    </lineage>
</organism>